<dbReference type="AlphaFoldDB" id="A0A547PS06"/>
<dbReference type="Proteomes" id="UP000318590">
    <property type="component" value="Unassembled WGS sequence"/>
</dbReference>
<evidence type="ECO:0000313" key="1">
    <source>
        <dbReference type="EMBL" id="TRD16936.1"/>
    </source>
</evidence>
<evidence type="ECO:0000313" key="2">
    <source>
        <dbReference type="Proteomes" id="UP000318590"/>
    </source>
</evidence>
<dbReference type="OrthoDB" id="7867787at2"/>
<reference evidence="1 2" key="1">
    <citation type="submission" date="2019-06" db="EMBL/GenBank/DDBJ databases">
        <title>Paenimaribius caenipelagi gen. nov., sp. nov., isolated from a tidal flat.</title>
        <authorList>
            <person name="Yoon J.-H."/>
        </authorList>
    </citation>
    <scope>NUCLEOTIDE SEQUENCE [LARGE SCALE GENOMIC DNA]</scope>
    <source>
        <strain evidence="1 2">JBTF-M29</strain>
    </source>
</reference>
<keyword evidence="2" id="KW-1185">Reference proteome</keyword>
<accession>A0A547PS06</accession>
<sequence length="61" mass="6888">MPAMTAEKKALNYLKAFEAEGRVVKRVVIEGKRIELELETAPENLSEFDKVDMRYDKAGAS</sequence>
<dbReference type="RefSeq" id="WP_142835338.1">
    <property type="nucleotide sequence ID" value="NZ_VFSV01000026.1"/>
</dbReference>
<dbReference type="EMBL" id="VFSV01000026">
    <property type="protein sequence ID" value="TRD16936.1"/>
    <property type="molecule type" value="Genomic_DNA"/>
</dbReference>
<proteinExistence type="predicted"/>
<organism evidence="1 2">
    <name type="scientific">Palleronia caenipelagi</name>
    <dbReference type="NCBI Taxonomy" id="2489174"/>
    <lineage>
        <taxon>Bacteria</taxon>
        <taxon>Pseudomonadati</taxon>
        <taxon>Pseudomonadota</taxon>
        <taxon>Alphaproteobacteria</taxon>
        <taxon>Rhodobacterales</taxon>
        <taxon>Roseobacteraceae</taxon>
        <taxon>Palleronia</taxon>
    </lineage>
</organism>
<comment type="caution">
    <text evidence="1">The sequence shown here is derived from an EMBL/GenBank/DDBJ whole genome shotgun (WGS) entry which is preliminary data.</text>
</comment>
<gene>
    <name evidence="1" type="ORF">FEV53_13430</name>
</gene>
<protein>
    <submittedName>
        <fullName evidence="1">Uncharacterized protein</fullName>
    </submittedName>
</protein>
<name>A0A547PS06_9RHOB</name>